<keyword evidence="1" id="KW-1133">Transmembrane helix</keyword>
<keyword evidence="1" id="KW-0812">Transmembrane</keyword>
<organism evidence="2 3">
    <name type="scientific">Pseudooceanicola lipolyticus</name>
    <dbReference type="NCBI Taxonomy" id="2029104"/>
    <lineage>
        <taxon>Bacteria</taxon>
        <taxon>Pseudomonadati</taxon>
        <taxon>Pseudomonadota</taxon>
        <taxon>Alphaproteobacteria</taxon>
        <taxon>Rhodobacterales</taxon>
        <taxon>Paracoccaceae</taxon>
        <taxon>Pseudooceanicola</taxon>
    </lineage>
</organism>
<name>A0A2M8J3P6_9RHOB</name>
<sequence>MVIGLFEWILLSFICFAAALGAVTLLTLGNRRKPDAPPPQPPLIEDDQTWLFDGAQLIQATPSSRHQAGAGELPDSWDSLRSALVARFPDFPDSQDQVSTSRGLRLTAKTPGDPGVLEFEWLDSLLRVRLIDDRRRKIEANLTRALRDELANLRNTVNRLPYPIWRTDDAGQVTWSNAAYNRLGREMHREGEVQAPLFPTPALMPERDSTRRVAAGRPDAGPKRWFDVTAIPDEHGRLYFATNVDAVIEAENAQRNFVQTLAKTFAQLSIGLAIFDRRRQLALFNPALVDLTALPAEFLSARPTLLTFFDRLRDQRIMPEPKNYSSWRHQMADLVAAASDGRYHETWSLPSGSVFSVSGRPHPDGAIAFLIEDITAEITLTRRFRSDLEQGQAILDRLDDAIAVFSADGHLTVTNAAYRKLWSVDPEMSFAETSVIEATRCWQKKCRASPVWGEIRDFVELRENRSDWWAQVQLKSGESLACHVHPIQSGAAMVVFSRITTDVMASAMMQPHLDQPAESRLMAGR</sequence>
<dbReference type="Proteomes" id="UP000231553">
    <property type="component" value="Unassembled WGS sequence"/>
</dbReference>
<evidence type="ECO:0000313" key="2">
    <source>
        <dbReference type="EMBL" id="PJE37399.1"/>
    </source>
</evidence>
<dbReference type="EMBL" id="PGTB01000016">
    <property type="protein sequence ID" value="PJE37399.1"/>
    <property type="molecule type" value="Genomic_DNA"/>
</dbReference>
<dbReference type="SUPFAM" id="SSF55785">
    <property type="entry name" value="PYP-like sensor domain (PAS domain)"/>
    <property type="match status" value="2"/>
</dbReference>
<dbReference type="AlphaFoldDB" id="A0A2M8J3P6"/>
<gene>
    <name evidence="2" type="ORF">CVM52_07370</name>
</gene>
<evidence type="ECO:0000313" key="3">
    <source>
        <dbReference type="Proteomes" id="UP000231553"/>
    </source>
</evidence>
<protein>
    <submittedName>
        <fullName evidence="2">Diguanylate cyclase</fullName>
    </submittedName>
</protein>
<dbReference type="InterPro" id="IPR035965">
    <property type="entry name" value="PAS-like_dom_sf"/>
</dbReference>
<keyword evidence="1" id="KW-0472">Membrane</keyword>
<evidence type="ECO:0000256" key="1">
    <source>
        <dbReference type="SAM" id="Phobius"/>
    </source>
</evidence>
<comment type="caution">
    <text evidence="2">The sequence shown here is derived from an EMBL/GenBank/DDBJ whole genome shotgun (WGS) entry which is preliminary data.</text>
</comment>
<dbReference type="OrthoDB" id="9797304at2"/>
<proteinExistence type="predicted"/>
<dbReference type="Pfam" id="PF12860">
    <property type="entry name" value="PAS_7"/>
    <property type="match status" value="2"/>
</dbReference>
<keyword evidence="3" id="KW-1185">Reference proteome</keyword>
<reference evidence="2 3" key="1">
    <citation type="journal article" date="2018" name="Int. J. Syst. Evol. Microbiol.">
        <title>Pseudooceanicola lipolyticus sp. nov., a marine alphaproteobacterium, reclassification of Oceanicola flagellatus as Pseudooceanicola flagellatus comb. nov. and emended description of the genus Pseudooceanicola.</title>
        <authorList>
            <person name="Huang M.-M."/>
            <person name="Guo L.-L."/>
            <person name="Wu Y.-H."/>
            <person name="Lai Q.-L."/>
            <person name="Shao Z.-Z."/>
            <person name="Wang C.-S."/>
            <person name="Wu M."/>
            <person name="Xu X.-W."/>
        </authorList>
    </citation>
    <scope>NUCLEOTIDE SEQUENCE [LARGE SCALE GENOMIC DNA]</scope>
    <source>
        <strain evidence="2 3">157</strain>
    </source>
</reference>
<feature type="transmembrane region" description="Helical" evidence="1">
    <location>
        <begin position="6"/>
        <end position="28"/>
    </location>
</feature>
<accession>A0A2M8J3P6</accession>